<dbReference type="InterPro" id="IPR001878">
    <property type="entry name" value="Znf_CCHC"/>
</dbReference>
<dbReference type="PROSITE" id="PS50158">
    <property type="entry name" value="ZF_CCHC"/>
    <property type="match status" value="1"/>
</dbReference>
<feature type="compositionally biased region" description="Basic and acidic residues" evidence="12">
    <location>
        <begin position="90"/>
        <end position="106"/>
    </location>
</feature>
<reference evidence="16 17" key="1">
    <citation type="submission" date="2019-08" db="EMBL/GenBank/DDBJ databases">
        <title>Draft genome sequences of two oriental melons (Cucumis melo L. var makuwa).</title>
        <authorList>
            <person name="Kwon S.-Y."/>
        </authorList>
    </citation>
    <scope>NUCLEOTIDE SEQUENCE [LARGE SCALE GENOMIC DNA]</scope>
    <source>
        <strain evidence="17">cv. Chang Bougi</strain>
        <strain evidence="16">cv. SW 3</strain>
        <tissue evidence="14">Leaf</tissue>
    </source>
</reference>
<keyword evidence="3" id="KW-0255">Endonuclease</keyword>
<dbReference type="PANTHER" id="PTHR42648:SF11">
    <property type="entry name" value="TRANSPOSON TY4-P GAG-POL POLYPROTEIN"/>
    <property type="match status" value="1"/>
</dbReference>
<dbReference type="GO" id="GO:0015074">
    <property type="term" value="P:DNA integration"/>
    <property type="evidence" value="ECO:0007669"/>
    <property type="project" value="UniProtKB-KW"/>
</dbReference>
<evidence type="ECO:0000256" key="10">
    <source>
        <dbReference type="ARBA" id="ARBA00023268"/>
    </source>
</evidence>
<keyword evidence="8" id="KW-0808">Transferase</keyword>
<feature type="compositionally biased region" description="Basic residues" evidence="12">
    <location>
        <begin position="112"/>
        <end position="122"/>
    </location>
</feature>
<dbReference type="AlphaFoldDB" id="A0A5A7TQ20"/>
<evidence type="ECO:0000256" key="7">
    <source>
        <dbReference type="ARBA" id="ARBA00022918"/>
    </source>
</evidence>
<feature type="domain" description="CCHC-type" evidence="13">
    <location>
        <begin position="129"/>
        <end position="142"/>
    </location>
</feature>
<name>A0A5A7TQ20_CUCMM</name>
<keyword evidence="8" id="KW-0239">DNA-directed DNA polymerase</keyword>
<dbReference type="GO" id="GO:0003676">
    <property type="term" value="F:nucleic acid binding"/>
    <property type="evidence" value="ECO:0007669"/>
    <property type="project" value="InterPro"/>
</dbReference>
<dbReference type="GO" id="GO:0003887">
    <property type="term" value="F:DNA-directed DNA polymerase activity"/>
    <property type="evidence" value="ECO:0007669"/>
    <property type="project" value="UniProtKB-KW"/>
</dbReference>
<dbReference type="GO" id="GO:0004519">
    <property type="term" value="F:endonuclease activity"/>
    <property type="evidence" value="ECO:0007669"/>
    <property type="project" value="UniProtKB-KW"/>
</dbReference>
<dbReference type="Gene3D" id="4.10.60.10">
    <property type="entry name" value="Zinc finger, CCHC-type"/>
    <property type="match status" value="1"/>
</dbReference>
<evidence type="ECO:0000256" key="8">
    <source>
        <dbReference type="ARBA" id="ARBA00022932"/>
    </source>
</evidence>
<evidence type="ECO:0000256" key="1">
    <source>
        <dbReference type="ARBA" id="ARBA00022722"/>
    </source>
</evidence>
<dbReference type="GO" id="GO:0016787">
    <property type="term" value="F:hydrolase activity"/>
    <property type="evidence" value="ECO:0007669"/>
    <property type="project" value="UniProtKB-KW"/>
</dbReference>
<dbReference type="GO" id="GO:0006310">
    <property type="term" value="P:DNA recombination"/>
    <property type="evidence" value="ECO:0007669"/>
    <property type="project" value="UniProtKB-KW"/>
</dbReference>
<sequence length="461" mass="53593">MHALLGAQGSWEIVQEGLEEEAPTANLIANQLNVIKEMQMKDKTALYLMFQAVDELGFEKLQVQKHRRNHGTFWRKLSRVLIELNNFSHDNGRGRGNNNEEKERRSQQNWRGRGRGRGRGSRSNRPNVKCYNCGKYGHYANDWYAEKKVEENANLIAKEETKNDDILMMTHEGTIPDSDMVCYLNTGGSNNMCGHEHFFVDMQEIEDRHMSSRDASKIQVKGKTWVFFLKEKSEACDVFNKFKVMVEKTTNLYIKALQSDKGGEYMLIAFTNCCEEQGQRRTKLDDKCRKYVFIGYDEKIKAYNKLFNPIEKEVIVSWDVQKKDQVNLGCGLYDSTDEVHVVCLLANSKNITFEEAIRDKKWKAAMDEEIEAIKRNKTWDLVELPDKCRPIGVKWVYKKKMNAKGEIERYEARLVTKAFLIGVLEEEVFVEQPPRYMKYGKESKVLRLKKALYGLKQAPRA</sequence>
<evidence type="ECO:0000256" key="5">
    <source>
        <dbReference type="ARBA" id="ARBA00022842"/>
    </source>
</evidence>
<keyword evidence="8" id="KW-0548">Nucleotidyltransferase</keyword>
<keyword evidence="11" id="KW-0863">Zinc-finger</keyword>
<evidence type="ECO:0000313" key="16">
    <source>
        <dbReference type="Proteomes" id="UP000321393"/>
    </source>
</evidence>
<feature type="region of interest" description="Disordered" evidence="12">
    <location>
        <begin position="88"/>
        <end position="124"/>
    </location>
</feature>
<dbReference type="InterPro" id="IPR057670">
    <property type="entry name" value="SH3_retrovirus"/>
</dbReference>
<evidence type="ECO:0000256" key="12">
    <source>
        <dbReference type="SAM" id="MobiDB-lite"/>
    </source>
</evidence>
<protein>
    <submittedName>
        <fullName evidence="14">Retrovirus-related Pol polyprotein from transposon TNT 1-94</fullName>
    </submittedName>
</protein>
<dbReference type="PANTHER" id="PTHR42648">
    <property type="entry name" value="TRANSPOSASE, PUTATIVE-RELATED"/>
    <property type="match status" value="1"/>
</dbReference>
<keyword evidence="9" id="KW-0233">DNA recombination</keyword>
<dbReference type="Pfam" id="PF25597">
    <property type="entry name" value="SH3_retrovirus"/>
    <property type="match status" value="1"/>
</dbReference>
<keyword evidence="5" id="KW-0460">Magnesium</keyword>
<keyword evidence="10" id="KW-0511">Multifunctional enzyme</keyword>
<evidence type="ECO:0000313" key="14">
    <source>
        <dbReference type="EMBL" id="KAA0045462.1"/>
    </source>
</evidence>
<dbReference type="Proteomes" id="UP000321947">
    <property type="component" value="Unassembled WGS sequence"/>
</dbReference>
<dbReference type="OrthoDB" id="6773173at2759"/>
<evidence type="ECO:0000256" key="11">
    <source>
        <dbReference type="PROSITE-ProRule" id="PRU00047"/>
    </source>
</evidence>
<dbReference type="EMBL" id="SSTE01014509">
    <property type="protein sequence ID" value="KAA0045462.1"/>
    <property type="molecule type" value="Genomic_DNA"/>
</dbReference>
<keyword evidence="11" id="KW-0862">Zinc</keyword>
<dbReference type="STRING" id="1194695.A0A5A7TQ20"/>
<evidence type="ECO:0000256" key="9">
    <source>
        <dbReference type="ARBA" id="ARBA00023172"/>
    </source>
</evidence>
<dbReference type="EMBL" id="SSTD01017070">
    <property type="protein sequence ID" value="TYK00248.1"/>
    <property type="molecule type" value="Genomic_DNA"/>
</dbReference>
<comment type="caution">
    <text evidence="14">The sequence shown here is derived from an EMBL/GenBank/DDBJ whole genome shotgun (WGS) entry which is preliminary data.</text>
</comment>
<evidence type="ECO:0000256" key="2">
    <source>
        <dbReference type="ARBA" id="ARBA00022723"/>
    </source>
</evidence>
<keyword evidence="4" id="KW-0378">Hydrolase</keyword>
<dbReference type="InterPro" id="IPR013103">
    <property type="entry name" value="RVT_2"/>
</dbReference>
<evidence type="ECO:0000259" key="13">
    <source>
        <dbReference type="PROSITE" id="PS50158"/>
    </source>
</evidence>
<dbReference type="Pfam" id="PF00098">
    <property type="entry name" value="zf-CCHC"/>
    <property type="match status" value="1"/>
</dbReference>
<keyword evidence="2" id="KW-0479">Metal-binding</keyword>
<dbReference type="InterPro" id="IPR036875">
    <property type="entry name" value="Znf_CCHC_sf"/>
</dbReference>
<accession>A0A5A7TQ20</accession>
<dbReference type="Pfam" id="PF07727">
    <property type="entry name" value="RVT_2"/>
    <property type="match status" value="1"/>
</dbReference>
<keyword evidence="7" id="KW-0695">RNA-directed DNA polymerase</keyword>
<evidence type="ECO:0000313" key="15">
    <source>
        <dbReference type="EMBL" id="TYK00248.1"/>
    </source>
</evidence>
<evidence type="ECO:0000256" key="6">
    <source>
        <dbReference type="ARBA" id="ARBA00022908"/>
    </source>
</evidence>
<dbReference type="SUPFAM" id="SSF57756">
    <property type="entry name" value="Retrovirus zinc finger-like domains"/>
    <property type="match status" value="1"/>
</dbReference>
<keyword evidence="1" id="KW-0540">Nuclease</keyword>
<evidence type="ECO:0000313" key="17">
    <source>
        <dbReference type="Proteomes" id="UP000321947"/>
    </source>
</evidence>
<dbReference type="GO" id="GO:0003964">
    <property type="term" value="F:RNA-directed DNA polymerase activity"/>
    <property type="evidence" value="ECO:0007669"/>
    <property type="project" value="UniProtKB-KW"/>
</dbReference>
<dbReference type="GO" id="GO:0008270">
    <property type="term" value="F:zinc ion binding"/>
    <property type="evidence" value="ECO:0007669"/>
    <property type="project" value="UniProtKB-KW"/>
</dbReference>
<dbReference type="Proteomes" id="UP000321393">
    <property type="component" value="Unassembled WGS sequence"/>
</dbReference>
<evidence type="ECO:0000256" key="4">
    <source>
        <dbReference type="ARBA" id="ARBA00022801"/>
    </source>
</evidence>
<organism evidence="14 16">
    <name type="scientific">Cucumis melo var. makuwa</name>
    <name type="common">Oriental melon</name>
    <dbReference type="NCBI Taxonomy" id="1194695"/>
    <lineage>
        <taxon>Eukaryota</taxon>
        <taxon>Viridiplantae</taxon>
        <taxon>Streptophyta</taxon>
        <taxon>Embryophyta</taxon>
        <taxon>Tracheophyta</taxon>
        <taxon>Spermatophyta</taxon>
        <taxon>Magnoliopsida</taxon>
        <taxon>eudicotyledons</taxon>
        <taxon>Gunneridae</taxon>
        <taxon>Pentapetalae</taxon>
        <taxon>rosids</taxon>
        <taxon>fabids</taxon>
        <taxon>Cucurbitales</taxon>
        <taxon>Cucurbitaceae</taxon>
        <taxon>Benincaseae</taxon>
        <taxon>Cucumis</taxon>
    </lineage>
</organism>
<keyword evidence="6" id="KW-0229">DNA integration</keyword>
<gene>
    <name evidence="15" type="ORF">E5676_scaffold2460G00080</name>
    <name evidence="14" type="ORF">E6C27_scaffold1770G00240</name>
</gene>
<evidence type="ECO:0000256" key="3">
    <source>
        <dbReference type="ARBA" id="ARBA00022759"/>
    </source>
</evidence>
<proteinExistence type="predicted"/>
<dbReference type="InterPro" id="IPR039537">
    <property type="entry name" value="Retrotran_Ty1/copia-like"/>
</dbReference>